<gene>
    <name evidence="1" type="ORF">SARC_11250</name>
</gene>
<dbReference type="GeneID" id="25911754"/>
<dbReference type="SUPFAM" id="SSF52799">
    <property type="entry name" value="(Phosphotyrosine protein) phosphatases II"/>
    <property type="match status" value="1"/>
</dbReference>
<dbReference type="eggNOG" id="KOG1572">
    <property type="taxonomic scope" value="Eukaryota"/>
</dbReference>
<dbReference type="InterPro" id="IPR004861">
    <property type="entry name" value="Siw14-like"/>
</dbReference>
<dbReference type="Gene3D" id="3.90.190.10">
    <property type="entry name" value="Protein tyrosine phosphatase superfamily"/>
    <property type="match status" value="1"/>
</dbReference>
<proteinExistence type="predicted"/>
<evidence type="ECO:0000313" key="2">
    <source>
        <dbReference type="Proteomes" id="UP000054560"/>
    </source>
</evidence>
<accession>A0A0L0FHL1</accession>
<dbReference type="Pfam" id="PF03162">
    <property type="entry name" value="Y_phosphatase2"/>
    <property type="match status" value="1"/>
</dbReference>
<dbReference type="Proteomes" id="UP000054560">
    <property type="component" value="Unassembled WGS sequence"/>
</dbReference>
<sequence length="89" mass="10557">HCHIDYGHNVLSNTDRRNHPVLIHCNKGKHRVGCMIGCLRKAQKWSMIFSFDEYQRFSGTKVRILDQQFIELFNIDTIAIDKRKQLADW</sequence>
<name>A0A0L0FHL1_9EUKA</name>
<feature type="non-terminal residue" evidence="1">
    <location>
        <position position="1"/>
    </location>
</feature>
<dbReference type="RefSeq" id="XP_014150142.1">
    <property type="nucleotide sequence ID" value="XM_014294667.1"/>
</dbReference>
<dbReference type="OrthoDB" id="6375174at2759"/>
<evidence type="ECO:0008006" key="3">
    <source>
        <dbReference type="Google" id="ProtNLM"/>
    </source>
</evidence>
<dbReference type="EMBL" id="KQ243190">
    <property type="protein sequence ID" value="KNC76240.1"/>
    <property type="molecule type" value="Genomic_DNA"/>
</dbReference>
<dbReference type="GO" id="GO:0005737">
    <property type="term" value="C:cytoplasm"/>
    <property type="evidence" value="ECO:0007669"/>
    <property type="project" value="TreeGrafter"/>
</dbReference>
<reference evidence="1 2" key="1">
    <citation type="submission" date="2011-02" db="EMBL/GenBank/DDBJ databases">
        <title>The Genome Sequence of Sphaeroforma arctica JP610.</title>
        <authorList>
            <consortium name="The Broad Institute Genome Sequencing Platform"/>
            <person name="Russ C."/>
            <person name="Cuomo C."/>
            <person name="Young S.K."/>
            <person name="Zeng Q."/>
            <person name="Gargeya S."/>
            <person name="Alvarado L."/>
            <person name="Berlin A."/>
            <person name="Chapman S.B."/>
            <person name="Chen Z."/>
            <person name="Freedman E."/>
            <person name="Gellesch M."/>
            <person name="Goldberg J."/>
            <person name="Griggs A."/>
            <person name="Gujja S."/>
            <person name="Heilman E."/>
            <person name="Heiman D."/>
            <person name="Howarth C."/>
            <person name="Mehta T."/>
            <person name="Neiman D."/>
            <person name="Pearson M."/>
            <person name="Roberts A."/>
            <person name="Saif S."/>
            <person name="Shea T."/>
            <person name="Shenoy N."/>
            <person name="Sisk P."/>
            <person name="Stolte C."/>
            <person name="Sykes S."/>
            <person name="White J."/>
            <person name="Yandava C."/>
            <person name="Burger G."/>
            <person name="Gray M.W."/>
            <person name="Holland P.W.H."/>
            <person name="King N."/>
            <person name="Lang F.B.F."/>
            <person name="Roger A.J."/>
            <person name="Ruiz-Trillo I."/>
            <person name="Haas B."/>
            <person name="Nusbaum C."/>
            <person name="Birren B."/>
        </authorList>
    </citation>
    <scope>NUCLEOTIDE SEQUENCE [LARGE SCALE GENOMIC DNA]</scope>
    <source>
        <strain evidence="1 2">JP610</strain>
    </source>
</reference>
<protein>
    <recommendedName>
        <fullName evidence="3">Tyrosine specific protein phosphatases domain-containing protein</fullName>
    </recommendedName>
</protein>
<dbReference type="AlphaFoldDB" id="A0A0L0FHL1"/>
<dbReference type="GO" id="GO:0016791">
    <property type="term" value="F:phosphatase activity"/>
    <property type="evidence" value="ECO:0007669"/>
    <property type="project" value="TreeGrafter"/>
</dbReference>
<keyword evidence="2" id="KW-1185">Reference proteome</keyword>
<organism evidence="1 2">
    <name type="scientific">Sphaeroforma arctica JP610</name>
    <dbReference type="NCBI Taxonomy" id="667725"/>
    <lineage>
        <taxon>Eukaryota</taxon>
        <taxon>Ichthyosporea</taxon>
        <taxon>Ichthyophonida</taxon>
        <taxon>Sphaeroforma</taxon>
    </lineage>
</organism>
<dbReference type="PANTHER" id="PTHR31126">
    <property type="entry name" value="TYROSINE-PROTEIN PHOSPHATASE"/>
    <property type="match status" value="1"/>
</dbReference>
<evidence type="ECO:0000313" key="1">
    <source>
        <dbReference type="EMBL" id="KNC76240.1"/>
    </source>
</evidence>
<dbReference type="STRING" id="667725.A0A0L0FHL1"/>
<dbReference type="PANTHER" id="PTHR31126:SF48">
    <property type="entry name" value="INOSITOL PHOSPHATASE SIW14"/>
    <property type="match status" value="1"/>
</dbReference>
<dbReference type="InterPro" id="IPR029021">
    <property type="entry name" value="Prot-tyrosine_phosphatase-like"/>
</dbReference>